<evidence type="ECO:0000256" key="2">
    <source>
        <dbReference type="ARBA" id="ARBA00022670"/>
    </source>
</evidence>
<organism evidence="6 7">
    <name type="scientific">Rubritalea halochordaticola</name>
    <dbReference type="NCBI Taxonomy" id="714537"/>
    <lineage>
        <taxon>Bacteria</taxon>
        <taxon>Pseudomonadati</taxon>
        <taxon>Verrucomicrobiota</taxon>
        <taxon>Verrucomicrobiia</taxon>
        <taxon>Verrucomicrobiales</taxon>
        <taxon>Rubritaleaceae</taxon>
        <taxon>Rubritalea</taxon>
    </lineage>
</organism>
<evidence type="ECO:0000313" key="6">
    <source>
        <dbReference type="EMBL" id="GAA5497238.1"/>
    </source>
</evidence>
<dbReference type="InterPro" id="IPR038765">
    <property type="entry name" value="Papain-like_cys_pep_sf"/>
</dbReference>
<gene>
    <name evidence="6" type="ORF">Rhal01_03431</name>
</gene>
<evidence type="ECO:0000256" key="4">
    <source>
        <dbReference type="ARBA" id="ARBA00022807"/>
    </source>
</evidence>
<dbReference type="SUPFAM" id="SSF54001">
    <property type="entry name" value="Cysteine proteinases"/>
    <property type="match status" value="1"/>
</dbReference>
<dbReference type="EMBL" id="BAABRL010000013">
    <property type="protein sequence ID" value="GAA5497238.1"/>
    <property type="molecule type" value="Genomic_DNA"/>
</dbReference>
<keyword evidence="7" id="KW-1185">Reference proteome</keyword>
<evidence type="ECO:0000256" key="3">
    <source>
        <dbReference type="ARBA" id="ARBA00022801"/>
    </source>
</evidence>
<dbReference type="RefSeq" id="WP_346189770.1">
    <property type="nucleotide sequence ID" value="NZ_BAABRL010000013.1"/>
</dbReference>
<name>A0ABP9V3J7_9BACT</name>
<keyword evidence="4" id="KW-0788">Thiol protease</keyword>
<dbReference type="Proteomes" id="UP001424741">
    <property type="component" value="Unassembled WGS sequence"/>
</dbReference>
<evidence type="ECO:0000256" key="1">
    <source>
        <dbReference type="ARBA" id="ARBA00007074"/>
    </source>
</evidence>
<dbReference type="InterPro" id="IPR013423">
    <property type="entry name" value="CHP02594"/>
</dbReference>
<dbReference type="NCBIfam" id="TIGR02594">
    <property type="entry name" value="TIGR02594 family protein"/>
    <property type="match status" value="1"/>
</dbReference>
<dbReference type="PROSITE" id="PS51935">
    <property type="entry name" value="NLPC_P60"/>
    <property type="match status" value="1"/>
</dbReference>
<proteinExistence type="inferred from homology"/>
<accession>A0ABP9V3J7</accession>
<reference evidence="6 7" key="1">
    <citation type="submission" date="2024-02" db="EMBL/GenBank/DDBJ databases">
        <title>Rubritalea halochordaticola NBRC 107102.</title>
        <authorList>
            <person name="Ichikawa N."/>
            <person name="Katano-Makiyama Y."/>
            <person name="Hidaka K."/>
        </authorList>
    </citation>
    <scope>NUCLEOTIDE SEQUENCE [LARGE SCALE GENOMIC DNA]</scope>
    <source>
        <strain evidence="6 7">NBRC 107102</strain>
    </source>
</reference>
<protein>
    <recommendedName>
        <fullName evidence="5">NlpC/P60 domain-containing protein</fullName>
    </recommendedName>
</protein>
<sequence>MKIPKTIDTRAELAVYLQQYALREHGFDPGPLDGIEGVRTRAALADACQQHLDAADLTKVPAYAERAQEYLGLSEVPGAESNRTILGWIRSFFSWAKDDGELAWCAIFINTMLATSGIRGTGSAAARSFLQWGEPVEKPRKGDIVVFWRGSRQGWQGHVGLYWGEAGSEHIYCMGGNQANRVSIAKYPRSRVLGYRREAGNDTQ</sequence>
<dbReference type="Gene3D" id="3.90.1720.10">
    <property type="entry name" value="endopeptidase domain like (from Nostoc punctiforme)"/>
    <property type="match status" value="1"/>
</dbReference>
<dbReference type="InterPro" id="IPR000064">
    <property type="entry name" value="NLP_P60_dom"/>
</dbReference>
<comment type="similarity">
    <text evidence="1">Belongs to the peptidase C40 family.</text>
</comment>
<evidence type="ECO:0000313" key="7">
    <source>
        <dbReference type="Proteomes" id="UP001424741"/>
    </source>
</evidence>
<feature type="domain" description="NlpC/P60" evidence="5">
    <location>
        <begin position="75"/>
        <end position="199"/>
    </location>
</feature>
<keyword evidence="3" id="KW-0378">Hydrolase</keyword>
<keyword evidence="2" id="KW-0645">Protease</keyword>
<evidence type="ECO:0000259" key="5">
    <source>
        <dbReference type="PROSITE" id="PS51935"/>
    </source>
</evidence>
<comment type="caution">
    <text evidence="6">The sequence shown here is derived from an EMBL/GenBank/DDBJ whole genome shotgun (WGS) entry which is preliminary data.</text>
</comment>